<dbReference type="Proteomes" id="UP000464658">
    <property type="component" value="Chromosome"/>
</dbReference>
<keyword evidence="1" id="KW-0472">Membrane</keyword>
<accession>A0A5S9MEV3</accession>
<sequence>MKTNRSDWSEERIKVLLSQLPKVEDNRSSKQIYQQVLMASGKKKKSVKWIGPAVATVVVFIYGVFNFSSFISAGCSRTA</sequence>
<gene>
    <name evidence="2" type="ORF">BsIDN1_40270</name>
</gene>
<evidence type="ECO:0000313" key="2">
    <source>
        <dbReference type="EMBL" id="BBP90409.1"/>
    </source>
</evidence>
<dbReference type="AlphaFoldDB" id="A0A5S9MEV3"/>
<reference evidence="2 3" key="1">
    <citation type="submission" date="2019-12" db="EMBL/GenBank/DDBJ databases">
        <title>Full genome sequence of a Bacillus safensis strain isolated from commercially available natto in Indonesia.</title>
        <authorList>
            <person name="Yoshida M."/>
            <person name="Uomi M."/>
            <person name="Waturangi D."/>
            <person name="Ekaputri J.J."/>
            <person name="Setiamarga D.H.E."/>
        </authorList>
    </citation>
    <scope>NUCLEOTIDE SEQUENCE [LARGE SCALE GENOMIC DNA]</scope>
    <source>
        <strain evidence="2 3">IDN1</strain>
    </source>
</reference>
<feature type="transmembrane region" description="Helical" evidence="1">
    <location>
        <begin position="49"/>
        <end position="71"/>
    </location>
</feature>
<protein>
    <submittedName>
        <fullName evidence="2">Uncharacterized protein</fullName>
    </submittedName>
</protein>
<proteinExistence type="predicted"/>
<name>A0A5S9MEV3_BACIA</name>
<dbReference type="EMBL" id="AP021906">
    <property type="protein sequence ID" value="BBP90409.1"/>
    <property type="molecule type" value="Genomic_DNA"/>
</dbReference>
<keyword evidence="1" id="KW-0812">Transmembrane</keyword>
<keyword evidence="1" id="KW-1133">Transmembrane helix</keyword>
<evidence type="ECO:0000313" key="3">
    <source>
        <dbReference type="Proteomes" id="UP000464658"/>
    </source>
</evidence>
<evidence type="ECO:0000256" key="1">
    <source>
        <dbReference type="SAM" id="Phobius"/>
    </source>
</evidence>
<organism evidence="2 3">
    <name type="scientific">Bacillus safensis</name>
    <dbReference type="NCBI Taxonomy" id="561879"/>
    <lineage>
        <taxon>Bacteria</taxon>
        <taxon>Bacillati</taxon>
        <taxon>Bacillota</taxon>
        <taxon>Bacilli</taxon>
        <taxon>Bacillales</taxon>
        <taxon>Bacillaceae</taxon>
        <taxon>Bacillus</taxon>
    </lineage>
</organism>